<reference evidence="1" key="2">
    <citation type="submission" date="2023-05" db="EMBL/GenBank/DDBJ databases">
        <authorList>
            <consortium name="Lawrence Berkeley National Laboratory"/>
            <person name="Steindorff A."/>
            <person name="Hensen N."/>
            <person name="Bonometti L."/>
            <person name="Westerberg I."/>
            <person name="Brannstrom I.O."/>
            <person name="Guillou S."/>
            <person name="Cros-Aarteil S."/>
            <person name="Calhoun S."/>
            <person name="Haridas S."/>
            <person name="Kuo A."/>
            <person name="Mondo S."/>
            <person name="Pangilinan J."/>
            <person name="Riley R."/>
            <person name="Labutti K."/>
            <person name="Andreopoulos B."/>
            <person name="Lipzen A."/>
            <person name="Chen C."/>
            <person name="Yanf M."/>
            <person name="Daum C."/>
            <person name="Ng V."/>
            <person name="Clum A."/>
            <person name="Ohm R."/>
            <person name="Martin F."/>
            <person name="Silar P."/>
            <person name="Natvig D."/>
            <person name="Lalanne C."/>
            <person name="Gautier V."/>
            <person name="Ament-Velasquez S.L."/>
            <person name="Kruys A."/>
            <person name="Hutchinson M.I."/>
            <person name="Powell A.J."/>
            <person name="Barry K."/>
            <person name="Miller A.N."/>
            <person name="Grigoriev I.V."/>
            <person name="Debuchy R."/>
            <person name="Gladieux P."/>
            <person name="Thoren M.H."/>
            <person name="Johannesson H."/>
        </authorList>
    </citation>
    <scope>NUCLEOTIDE SEQUENCE</scope>
    <source>
        <strain evidence="1">CBS 990.96</strain>
    </source>
</reference>
<evidence type="ECO:0000313" key="1">
    <source>
        <dbReference type="EMBL" id="KAK4220570.1"/>
    </source>
</evidence>
<reference evidence="1" key="1">
    <citation type="journal article" date="2023" name="Mol. Phylogenet. Evol.">
        <title>Genome-scale phylogeny and comparative genomics of the fungal order Sordariales.</title>
        <authorList>
            <person name="Hensen N."/>
            <person name="Bonometti L."/>
            <person name="Westerberg I."/>
            <person name="Brannstrom I.O."/>
            <person name="Guillou S."/>
            <person name="Cros-Aarteil S."/>
            <person name="Calhoun S."/>
            <person name="Haridas S."/>
            <person name="Kuo A."/>
            <person name="Mondo S."/>
            <person name="Pangilinan J."/>
            <person name="Riley R."/>
            <person name="LaButti K."/>
            <person name="Andreopoulos B."/>
            <person name="Lipzen A."/>
            <person name="Chen C."/>
            <person name="Yan M."/>
            <person name="Daum C."/>
            <person name="Ng V."/>
            <person name="Clum A."/>
            <person name="Steindorff A."/>
            <person name="Ohm R.A."/>
            <person name="Martin F."/>
            <person name="Silar P."/>
            <person name="Natvig D.O."/>
            <person name="Lalanne C."/>
            <person name="Gautier V."/>
            <person name="Ament-Velasquez S.L."/>
            <person name="Kruys A."/>
            <person name="Hutchinson M.I."/>
            <person name="Powell A.J."/>
            <person name="Barry K."/>
            <person name="Miller A.N."/>
            <person name="Grigoriev I.V."/>
            <person name="Debuchy R."/>
            <person name="Gladieux P."/>
            <person name="Hiltunen Thoren M."/>
            <person name="Johannesson H."/>
        </authorList>
    </citation>
    <scope>NUCLEOTIDE SEQUENCE</scope>
    <source>
        <strain evidence="1">CBS 990.96</strain>
    </source>
</reference>
<proteinExistence type="predicted"/>
<protein>
    <submittedName>
        <fullName evidence="1">Uncharacterized protein</fullName>
    </submittedName>
</protein>
<accession>A0AAN7BGA0</accession>
<sequence length="226" mass="25653">MASTGFLKFKTHFQSIFELHELKVRPTSINYGRNHCILLPRTTPITTVYRSPFQHMLSNEFHSHRRLESAKILFISDTGQRSPEAGFPDIQDDGALTGQETAERFTPTTDAIISTFTSSSVDSGPPQSAGWEPFRAYWHDILTKVMKEVEANPNIPYFLSDPPFKKFNVHLYRVDDDTGIAMYCCCLEGGLPNIRIINQNGVARGELVRAVRDHFYGKGLEQTRRV</sequence>
<dbReference type="AlphaFoldDB" id="A0AAN7BGA0"/>
<evidence type="ECO:0000313" key="2">
    <source>
        <dbReference type="Proteomes" id="UP001301958"/>
    </source>
</evidence>
<gene>
    <name evidence="1" type="ORF">QBC38DRAFT_494000</name>
</gene>
<comment type="caution">
    <text evidence="1">The sequence shown here is derived from an EMBL/GenBank/DDBJ whole genome shotgun (WGS) entry which is preliminary data.</text>
</comment>
<dbReference type="Proteomes" id="UP001301958">
    <property type="component" value="Unassembled WGS sequence"/>
</dbReference>
<organism evidence="1 2">
    <name type="scientific">Podospora fimiseda</name>
    <dbReference type="NCBI Taxonomy" id="252190"/>
    <lineage>
        <taxon>Eukaryota</taxon>
        <taxon>Fungi</taxon>
        <taxon>Dikarya</taxon>
        <taxon>Ascomycota</taxon>
        <taxon>Pezizomycotina</taxon>
        <taxon>Sordariomycetes</taxon>
        <taxon>Sordariomycetidae</taxon>
        <taxon>Sordariales</taxon>
        <taxon>Podosporaceae</taxon>
        <taxon>Podospora</taxon>
    </lineage>
</organism>
<name>A0AAN7BGA0_9PEZI</name>
<keyword evidence="2" id="KW-1185">Reference proteome</keyword>
<dbReference type="EMBL" id="MU865710">
    <property type="protein sequence ID" value="KAK4220570.1"/>
    <property type="molecule type" value="Genomic_DNA"/>
</dbReference>